<dbReference type="GO" id="GO:0005829">
    <property type="term" value="C:cytosol"/>
    <property type="evidence" value="ECO:0007669"/>
    <property type="project" value="TreeGrafter"/>
</dbReference>
<dbReference type="InterPro" id="IPR050795">
    <property type="entry name" value="Asn_Synthetase"/>
</dbReference>
<dbReference type="InterPro" id="IPR014729">
    <property type="entry name" value="Rossmann-like_a/b/a_fold"/>
</dbReference>
<proteinExistence type="inferred from homology"/>
<dbReference type="PROSITE" id="PS51278">
    <property type="entry name" value="GATASE_TYPE_2"/>
    <property type="match status" value="1"/>
</dbReference>
<keyword evidence="9 11" id="KW-0315">Glutamine amidotransferase</keyword>
<dbReference type="Gene3D" id="3.60.20.10">
    <property type="entry name" value="Glutamine Phosphoribosylpyrophosphate, subunit 1, domain 1"/>
    <property type="match status" value="1"/>
</dbReference>
<dbReference type="NCBIfam" id="TIGR01536">
    <property type="entry name" value="asn_synth_AEB"/>
    <property type="match status" value="1"/>
</dbReference>
<dbReference type="GO" id="GO:0006529">
    <property type="term" value="P:asparagine biosynthetic process"/>
    <property type="evidence" value="ECO:0007669"/>
    <property type="project" value="UniProtKB-KW"/>
</dbReference>
<dbReference type="Pfam" id="PF13537">
    <property type="entry name" value="GATase_7"/>
    <property type="match status" value="1"/>
</dbReference>
<dbReference type="CDD" id="cd01991">
    <property type="entry name" value="Asn_synthase_B_C"/>
    <property type="match status" value="1"/>
</dbReference>
<evidence type="ECO:0000259" key="14">
    <source>
        <dbReference type="PROSITE" id="PS51278"/>
    </source>
</evidence>
<evidence type="ECO:0000256" key="11">
    <source>
        <dbReference type="PIRSR" id="PIRSR001589-1"/>
    </source>
</evidence>
<keyword evidence="5 11" id="KW-0028">Amino-acid biosynthesis</keyword>
<feature type="domain" description="Glutamine amidotransferase type-2" evidence="14">
    <location>
        <begin position="2"/>
        <end position="187"/>
    </location>
</feature>
<evidence type="ECO:0000256" key="10">
    <source>
        <dbReference type="ARBA" id="ARBA00048741"/>
    </source>
</evidence>
<feature type="binding site" evidence="12">
    <location>
        <position position="274"/>
    </location>
    <ligand>
        <name>ATP</name>
        <dbReference type="ChEBI" id="CHEBI:30616"/>
    </ligand>
</feature>
<protein>
    <recommendedName>
        <fullName evidence="3">asparagine synthase (glutamine-hydrolyzing)</fullName>
        <ecNumber evidence="3">6.3.5.4</ecNumber>
    </recommendedName>
</protein>
<dbReference type="PIRSF" id="PIRSF001589">
    <property type="entry name" value="Asn_synthetase_glu-h"/>
    <property type="match status" value="1"/>
</dbReference>
<dbReference type="CDD" id="cd00712">
    <property type="entry name" value="AsnB"/>
    <property type="match status" value="1"/>
</dbReference>
<dbReference type="AlphaFoldDB" id="A0A3P3XUC9"/>
<feature type="active site" description="For GATase activity" evidence="11">
    <location>
        <position position="2"/>
    </location>
</feature>
<feature type="binding site" evidence="12">
    <location>
        <position position="100"/>
    </location>
    <ligand>
        <name>L-glutamine</name>
        <dbReference type="ChEBI" id="CHEBI:58359"/>
    </ligand>
</feature>
<evidence type="ECO:0000256" key="6">
    <source>
        <dbReference type="ARBA" id="ARBA00022741"/>
    </source>
</evidence>
<evidence type="ECO:0000256" key="3">
    <source>
        <dbReference type="ARBA" id="ARBA00012737"/>
    </source>
</evidence>
<keyword evidence="6 12" id="KW-0547">Nucleotide-binding</keyword>
<dbReference type="NCBIfam" id="NF006949">
    <property type="entry name" value="PRK09431.1"/>
    <property type="match status" value="1"/>
</dbReference>
<dbReference type="Gene3D" id="3.40.50.620">
    <property type="entry name" value="HUPs"/>
    <property type="match status" value="1"/>
</dbReference>
<evidence type="ECO:0000256" key="12">
    <source>
        <dbReference type="PIRSR" id="PIRSR001589-2"/>
    </source>
</evidence>
<evidence type="ECO:0000256" key="13">
    <source>
        <dbReference type="PIRSR" id="PIRSR001589-3"/>
    </source>
</evidence>
<dbReference type="PANTHER" id="PTHR11772">
    <property type="entry name" value="ASPARAGINE SYNTHETASE"/>
    <property type="match status" value="1"/>
</dbReference>
<dbReference type="GO" id="GO:0005524">
    <property type="term" value="F:ATP binding"/>
    <property type="evidence" value="ECO:0007669"/>
    <property type="project" value="UniProtKB-KW"/>
</dbReference>
<name>A0A3P3XUC9_9SPIR</name>
<dbReference type="Pfam" id="PF00733">
    <property type="entry name" value="Asn_synthase"/>
    <property type="match status" value="1"/>
</dbReference>
<sequence length="558" mass="63033">MCGIFTITDIKGDPITLRKRALSHVKRLRHRGPDWSGVYSDKHGIICHERLAIVDVTHGAQPLIDAGTGRVLSVNGEIYNHRELRAKFLKKPHDFKTESDCEPLLYLYDEMGPEFLKLVNGIFAFVIYDPRDGDYFIARDHIGINPLYWGRDGEGNLYVASELKAIFDLCPKVEIFPPGHYYKGSEGKLVKWYEPQWAAPGYIPTGEADLPALRESLVAAVKRQLMSDVPYGLLISGGVDSSIVAAIAARFAERRVETDGAEQAWWPRIHSFSVGLPDAPDTKYAKMVADYIGSQHHEINFTVQEAIDALPDVIWHLETFDVTTIRAGTPMYLMTRKIKAMGIKMILSGEGSDEIFGGYLYFHKAPNRVEFHDELVRKLSMLHLYDCLRANKVTAAWGVEARVPFLDPEFLDVAMNIDPAHKMIRKDEGHMEKYILRKAFEGWIPDEILWRQKEQFSDGVGYNWIDSLKEYAEKEVSDSAMANAAYRFPVKTPPTKEAYLYRSIFEEHFKNPSAVDLVPDGPSIACSTPTAIRWDAAWANQADPSGRAVRGVHDKSLV</sequence>
<comment type="similarity">
    <text evidence="2">Belongs to the asparagine synthetase family.</text>
</comment>
<organism evidence="15">
    <name type="scientific">uncultured spirochete</name>
    <dbReference type="NCBI Taxonomy" id="156406"/>
    <lineage>
        <taxon>Bacteria</taxon>
        <taxon>Pseudomonadati</taxon>
        <taxon>Spirochaetota</taxon>
        <taxon>Spirochaetia</taxon>
        <taxon>Spirochaetales</taxon>
        <taxon>environmental samples</taxon>
    </lineage>
</organism>
<feature type="binding site" evidence="12">
    <location>
        <begin position="348"/>
        <end position="349"/>
    </location>
    <ligand>
        <name>ATP</name>
        <dbReference type="ChEBI" id="CHEBI:30616"/>
    </ligand>
</feature>
<dbReference type="PANTHER" id="PTHR11772:SF2">
    <property type="entry name" value="ASPARAGINE SYNTHETASE [GLUTAMINE-HYDROLYZING]"/>
    <property type="match status" value="1"/>
</dbReference>
<evidence type="ECO:0000256" key="7">
    <source>
        <dbReference type="ARBA" id="ARBA00022840"/>
    </source>
</evidence>
<dbReference type="SUPFAM" id="SSF56235">
    <property type="entry name" value="N-terminal nucleophile aminohydrolases (Ntn hydrolases)"/>
    <property type="match status" value="1"/>
</dbReference>
<dbReference type="EMBL" id="FWDO01000007">
    <property type="protein sequence ID" value="SLM19890.1"/>
    <property type="molecule type" value="Genomic_DNA"/>
</dbReference>
<dbReference type="EC" id="6.3.5.4" evidence="3"/>
<dbReference type="InterPro" id="IPR033738">
    <property type="entry name" value="AsnB_N"/>
</dbReference>
<evidence type="ECO:0000256" key="8">
    <source>
        <dbReference type="ARBA" id="ARBA00022888"/>
    </source>
</evidence>
<dbReference type="InterPro" id="IPR017932">
    <property type="entry name" value="GATase_2_dom"/>
</dbReference>
<feature type="site" description="Important for beta-aspartyl-AMP intermediate formation" evidence="13">
    <location>
        <position position="350"/>
    </location>
</feature>
<comment type="catalytic activity">
    <reaction evidence="10">
        <text>L-aspartate + L-glutamine + ATP + H2O = L-asparagine + L-glutamate + AMP + diphosphate + H(+)</text>
        <dbReference type="Rhea" id="RHEA:12228"/>
        <dbReference type="ChEBI" id="CHEBI:15377"/>
        <dbReference type="ChEBI" id="CHEBI:15378"/>
        <dbReference type="ChEBI" id="CHEBI:29985"/>
        <dbReference type="ChEBI" id="CHEBI:29991"/>
        <dbReference type="ChEBI" id="CHEBI:30616"/>
        <dbReference type="ChEBI" id="CHEBI:33019"/>
        <dbReference type="ChEBI" id="CHEBI:58048"/>
        <dbReference type="ChEBI" id="CHEBI:58359"/>
        <dbReference type="ChEBI" id="CHEBI:456215"/>
        <dbReference type="EC" id="6.3.5.4"/>
    </reaction>
</comment>
<evidence type="ECO:0000256" key="4">
    <source>
        <dbReference type="ARBA" id="ARBA00022598"/>
    </source>
</evidence>
<comment type="pathway">
    <text evidence="1">Amino-acid biosynthesis; L-asparagine biosynthesis; L-asparagine from L-aspartate (L-Gln route): step 1/1.</text>
</comment>
<dbReference type="InterPro" id="IPR001962">
    <property type="entry name" value="Asn_synthase"/>
</dbReference>
<evidence type="ECO:0000256" key="2">
    <source>
        <dbReference type="ARBA" id="ARBA00005752"/>
    </source>
</evidence>
<accession>A0A3P3XUC9</accession>
<keyword evidence="4 15" id="KW-0436">Ligase</keyword>
<gene>
    <name evidence="15" type="primary">asnB</name>
    <name evidence="15" type="ORF">SPIRO4BDMA_70314</name>
</gene>
<keyword evidence="7 12" id="KW-0067">ATP-binding</keyword>
<feature type="binding site" evidence="12">
    <location>
        <position position="234"/>
    </location>
    <ligand>
        <name>ATP</name>
        <dbReference type="ChEBI" id="CHEBI:30616"/>
    </ligand>
</feature>
<dbReference type="GO" id="GO:0004066">
    <property type="term" value="F:asparagine synthase (glutamine-hydrolyzing) activity"/>
    <property type="evidence" value="ECO:0007669"/>
    <property type="project" value="UniProtKB-EC"/>
</dbReference>
<keyword evidence="8 11" id="KW-0061">Asparagine biosynthesis</keyword>
<evidence type="ECO:0000256" key="1">
    <source>
        <dbReference type="ARBA" id="ARBA00005187"/>
    </source>
</evidence>
<dbReference type="InterPro" id="IPR006426">
    <property type="entry name" value="Asn_synth_AEB"/>
</dbReference>
<evidence type="ECO:0000256" key="9">
    <source>
        <dbReference type="ARBA" id="ARBA00022962"/>
    </source>
</evidence>
<dbReference type="InterPro" id="IPR029055">
    <property type="entry name" value="Ntn_hydrolases_N"/>
</dbReference>
<dbReference type="SUPFAM" id="SSF52402">
    <property type="entry name" value="Adenine nucleotide alpha hydrolases-like"/>
    <property type="match status" value="1"/>
</dbReference>
<dbReference type="FunFam" id="3.40.50.620:FF:000031">
    <property type="entry name" value="Asparagine synthase B"/>
    <property type="match status" value="1"/>
</dbReference>
<evidence type="ECO:0000313" key="15">
    <source>
        <dbReference type="EMBL" id="SLM19890.1"/>
    </source>
</evidence>
<reference evidence="15" key="1">
    <citation type="submission" date="2017-02" db="EMBL/GenBank/DDBJ databases">
        <authorList>
            <person name="Regsiter A."/>
            <person name="William W."/>
        </authorList>
    </citation>
    <scope>NUCLEOTIDE SEQUENCE</scope>
    <source>
        <strain evidence="15">BdmA 4</strain>
    </source>
</reference>
<evidence type="ECO:0000256" key="5">
    <source>
        <dbReference type="ARBA" id="ARBA00022605"/>
    </source>
</evidence>